<organism evidence="2 3">
    <name type="scientific">Candidatus Uhrbacteria bacterium GW2011_GWC1_41_20</name>
    <dbReference type="NCBI Taxonomy" id="1618983"/>
    <lineage>
        <taxon>Bacteria</taxon>
        <taxon>Candidatus Uhriibacteriota</taxon>
    </lineage>
</organism>
<reference evidence="2 3" key="1">
    <citation type="journal article" date="2015" name="Nature">
        <title>rRNA introns, odd ribosomes, and small enigmatic genomes across a large radiation of phyla.</title>
        <authorList>
            <person name="Brown C.T."/>
            <person name="Hug L.A."/>
            <person name="Thomas B.C."/>
            <person name="Sharon I."/>
            <person name="Castelle C.J."/>
            <person name="Singh A."/>
            <person name="Wilkins M.J."/>
            <person name="Williams K.H."/>
            <person name="Banfield J.F."/>
        </authorList>
    </citation>
    <scope>NUCLEOTIDE SEQUENCE [LARGE SCALE GENOMIC DNA]</scope>
</reference>
<dbReference type="AlphaFoldDB" id="A0A0G0VCS1"/>
<accession>A0A0G0VCS1</accession>
<dbReference type="EMBL" id="LCAW01000030">
    <property type="protein sequence ID" value="KKR97466.1"/>
    <property type="molecule type" value="Genomic_DNA"/>
</dbReference>
<evidence type="ECO:0000313" key="2">
    <source>
        <dbReference type="EMBL" id="KKR97466.1"/>
    </source>
</evidence>
<protein>
    <submittedName>
        <fullName evidence="2">Uncharacterized protein</fullName>
    </submittedName>
</protein>
<proteinExistence type="predicted"/>
<gene>
    <name evidence="2" type="ORF">UU50_C0030G0004</name>
</gene>
<evidence type="ECO:0000256" key="1">
    <source>
        <dbReference type="SAM" id="MobiDB-lite"/>
    </source>
</evidence>
<evidence type="ECO:0000313" key="3">
    <source>
        <dbReference type="Proteomes" id="UP000033930"/>
    </source>
</evidence>
<feature type="region of interest" description="Disordered" evidence="1">
    <location>
        <begin position="1"/>
        <end position="20"/>
    </location>
</feature>
<name>A0A0G0VCS1_9BACT</name>
<sequence length="50" mass="5746">MAEYKEGVGISTPEKEHEPRTIYTARPAAESLASDEFPNPWYIQRGYETE</sequence>
<comment type="caution">
    <text evidence="2">The sequence shown here is derived from an EMBL/GenBank/DDBJ whole genome shotgun (WGS) entry which is preliminary data.</text>
</comment>
<dbReference type="Proteomes" id="UP000033930">
    <property type="component" value="Unassembled WGS sequence"/>
</dbReference>